<dbReference type="RefSeq" id="WP_046976161.1">
    <property type="nucleotide sequence ID" value="NZ_CP011104.1"/>
</dbReference>
<dbReference type="STRING" id="230089.VY86_19250"/>
<sequence>MNNQDTLFPIIKDDITFDTLLAQAKAVIEQQSGQCWNNTGENDPGITLLEACCYGTSDLAYRHSLPLQDLLTPKNEEQTLNDGIFPEEFGPQQILTCGPITAEDYRRALLDLHGDNTINGYFFFNDAQLIREPESERYEYWYNKEKREYSFTKTSNSEQLTLRGNYWLYLTPSRETETDKTQAQESLENFLRDNRNLGELVSKIIWLEPIDLLLKIEIQLDDDAKDIADIVAKVYMTVEQMVLEKPLRYTTQDMIEKGYSNEQIFEGPYLRHGWIPELPQTKDYTRPTVLNLSPLVNQLLAIKGVKNITKFTLDDSNVKISKLSNDNWSWEIRLGYYPRLWKEDSLDLITSEESPLTITAKNGIKVVVTKEQIADKIITEPLIHTKSELLKWGKHRKVQNYHPVSNKLPACYGFQINSDPPQQAKLHQFMLPFEQMLANGCAELALLPKLLAFKQRENIVHGAQLPFKTNTVGQKIHQDIESNLKEKLDSDSQIENKGDNHNYKKELTILDYLLRYFGVQQTAMPIIPNLKAENYKNFIFTQREYLAQQPDLAYHRNNIRIDKVSALQKRIAARLGLGEECFKKNPELNKLPFYLIEHRQLLPVKPNTIFNTGQKPDSLQVRGDQLWITRKDTIGQLLPGQMIDLIVEGDRGFTLWNQIITEVTEETFCLNTANSTALKLDLERVKQAVTDQNLLWRNSSVWMNDMDYQLTYDDKEHQDNERWIISNPQTPFPTMIKEKDEITLKYAITPDGALESSKETPNPTKPFTAQVVEFDRIEGRILLRLNENGDSQTSFPSEANAKFYRWYFSSEKYAKTDRFSFAVSVVINRQLIKNGSFDPYKLESWVKTEILAEFPAHISIIIHWLSQDHFEDFACSYKRWQNNRASLGQEAYRILETLTLGKRPSIETGIGRMRIATEEQRIKVIGNHEDEWNGKVIEDNQLLYVPKIFSQH</sequence>
<reference evidence="1 2" key="1">
    <citation type="journal article" date="2015" name="J. Biotechnol.">
        <title>Complete genome sequence of Photorhabdus temperata subsp. thracensis 39-8(T), an entomopathogenic bacterium for the improved commercial bioinsecticide.</title>
        <authorList>
            <person name="Kwak Y."/>
            <person name="Shin J.H."/>
        </authorList>
    </citation>
    <scope>NUCLEOTIDE SEQUENCE [LARGE SCALE GENOMIC DNA]</scope>
    <source>
        <strain evidence="1 2">DSM 15199</strain>
    </source>
</reference>
<name>A0A0F7LRC9_9GAMM</name>
<dbReference type="Proteomes" id="UP000034866">
    <property type="component" value="Chromosome"/>
</dbReference>
<dbReference type="OrthoDB" id="8263000at2"/>
<accession>A0A0F7LRC9</accession>
<dbReference type="AlphaFoldDB" id="A0A0F7LRC9"/>
<evidence type="ECO:0000313" key="2">
    <source>
        <dbReference type="Proteomes" id="UP000034866"/>
    </source>
</evidence>
<proteinExistence type="predicted"/>
<dbReference type="PATRIC" id="fig|230089.6.peg.4333"/>
<organism evidence="1 2">
    <name type="scientific">Photorhabdus thracensis</name>
    <dbReference type="NCBI Taxonomy" id="230089"/>
    <lineage>
        <taxon>Bacteria</taxon>
        <taxon>Pseudomonadati</taxon>
        <taxon>Pseudomonadota</taxon>
        <taxon>Gammaproteobacteria</taxon>
        <taxon>Enterobacterales</taxon>
        <taxon>Morganellaceae</taxon>
        <taxon>Photorhabdus</taxon>
    </lineage>
</organism>
<dbReference type="KEGG" id="ptt:VY86_19250"/>
<gene>
    <name evidence="1" type="ORF">VY86_19250</name>
</gene>
<reference evidence="2" key="2">
    <citation type="submission" date="2015-03" db="EMBL/GenBank/DDBJ databases">
        <title>Genome sequence of Azospirillum thiophilum strain DSM 21654T.</title>
        <authorList>
            <person name="Kwak Y."/>
            <person name="Shin J.-H."/>
        </authorList>
    </citation>
    <scope>NUCLEOTIDE SEQUENCE [LARGE SCALE GENOMIC DNA]</scope>
    <source>
        <strain evidence="2">DSM 15199</strain>
    </source>
</reference>
<protein>
    <submittedName>
        <fullName evidence="1">Uncharacterized protein</fullName>
    </submittedName>
</protein>
<evidence type="ECO:0000313" key="1">
    <source>
        <dbReference type="EMBL" id="AKH65170.1"/>
    </source>
</evidence>
<keyword evidence="2" id="KW-1185">Reference proteome</keyword>
<dbReference type="EMBL" id="CP011104">
    <property type="protein sequence ID" value="AKH65170.1"/>
    <property type="molecule type" value="Genomic_DNA"/>
</dbReference>